<dbReference type="RefSeq" id="WP_203678297.1">
    <property type="nucleotide sequence ID" value="NZ_BOMW01000019.1"/>
</dbReference>
<reference evidence="2" key="1">
    <citation type="submission" date="2021-01" db="EMBL/GenBank/DDBJ databases">
        <title>Whole genome shotgun sequence of Actinoplanes siamensis NBRC 109076.</title>
        <authorList>
            <person name="Komaki H."/>
            <person name="Tamura T."/>
        </authorList>
    </citation>
    <scope>NUCLEOTIDE SEQUENCE</scope>
    <source>
        <strain evidence="2">NBRC 109076</strain>
    </source>
</reference>
<comment type="caution">
    <text evidence="2">The sequence shown here is derived from an EMBL/GenBank/DDBJ whole genome shotgun (WGS) entry which is preliminary data.</text>
</comment>
<evidence type="ECO:0000256" key="1">
    <source>
        <dbReference type="SAM" id="MobiDB-lite"/>
    </source>
</evidence>
<gene>
    <name evidence="2" type="ORF">Asi03nite_20330</name>
</gene>
<dbReference type="AlphaFoldDB" id="A0A919TJL9"/>
<sequence length="82" mass="9408">MDNAVDTSYRVVEVLFGPDSGIPWWAWTAPIFLVFARLMYPVMFPETAAAEGETDRRLAEFRRERDGRGKQSKDKKGKKGKK</sequence>
<feature type="region of interest" description="Disordered" evidence="1">
    <location>
        <begin position="60"/>
        <end position="82"/>
    </location>
</feature>
<feature type="compositionally biased region" description="Basic and acidic residues" evidence="1">
    <location>
        <begin position="60"/>
        <end position="74"/>
    </location>
</feature>
<keyword evidence="3" id="KW-1185">Reference proteome</keyword>
<protein>
    <submittedName>
        <fullName evidence="2">Uncharacterized protein</fullName>
    </submittedName>
</protein>
<proteinExistence type="predicted"/>
<organism evidence="2 3">
    <name type="scientific">Actinoplanes siamensis</name>
    <dbReference type="NCBI Taxonomy" id="1223317"/>
    <lineage>
        <taxon>Bacteria</taxon>
        <taxon>Bacillati</taxon>
        <taxon>Actinomycetota</taxon>
        <taxon>Actinomycetes</taxon>
        <taxon>Micromonosporales</taxon>
        <taxon>Micromonosporaceae</taxon>
        <taxon>Actinoplanes</taxon>
    </lineage>
</organism>
<accession>A0A919TJL9</accession>
<evidence type="ECO:0000313" key="3">
    <source>
        <dbReference type="Proteomes" id="UP000629619"/>
    </source>
</evidence>
<name>A0A919TJL9_9ACTN</name>
<evidence type="ECO:0000313" key="2">
    <source>
        <dbReference type="EMBL" id="GIF04495.1"/>
    </source>
</evidence>
<dbReference type="EMBL" id="BOMW01000019">
    <property type="protein sequence ID" value="GIF04495.1"/>
    <property type="molecule type" value="Genomic_DNA"/>
</dbReference>
<dbReference type="Proteomes" id="UP000629619">
    <property type="component" value="Unassembled WGS sequence"/>
</dbReference>